<name>A0A183PJA5_9TREM</name>
<evidence type="ECO:0000313" key="1">
    <source>
        <dbReference type="EMBL" id="VDP65872.1"/>
    </source>
</evidence>
<dbReference type="AlphaFoldDB" id="A0A183PJA5"/>
<proteinExistence type="predicted"/>
<keyword evidence="2" id="KW-1185">Reference proteome</keyword>
<dbReference type="Proteomes" id="UP000269396">
    <property type="component" value="Unassembled WGS sequence"/>
</dbReference>
<protein>
    <submittedName>
        <fullName evidence="1">Uncharacterized protein</fullName>
    </submittedName>
</protein>
<organism evidence="1 2">
    <name type="scientific">Schistosoma mattheei</name>
    <dbReference type="NCBI Taxonomy" id="31246"/>
    <lineage>
        <taxon>Eukaryota</taxon>
        <taxon>Metazoa</taxon>
        <taxon>Spiralia</taxon>
        <taxon>Lophotrochozoa</taxon>
        <taxon>Platyhelminthes</taxon>
        <taxon>Trematoda</taxon>
        <taxon>Digenea</taxon>
        <taxon>Strigeidida</taxon>
        <taxon>Schistosomatoidea</taxon>
        <taxon>Schistosomatidae</taxon>
        <taxon>Schistosoma</taxon>
    </lineage>
</organism>
<sequence>MKSILTDHMRLKLDKGDKHLTESTEKRITNAFRDLLKMIDNSTYSCPRPRGPYLPHMYDLSKIHKQDIPLRTMLSIVNSPYHIAARWLADKLKPDHQRLATQT</sequence>
<dbReference type="STRING" id="31246.A0A183PJA5"/>
<gene>
    <name evidence="1" type="ORF">SMTD_LOCUS14441</name>
</gene>
<reference evidence="1 2" key="1">
    <citation type="submission" date="2018-11" db="EMBL/GenBank/DDBJ databases">
        <authorList>
            <consortium name="Pathogen Informatics"/>
        </authorList>
    </citation>
    <scope>NUCLEOTIDE SEQUENCE [LARGE SCALE GENOMIC DNA]</scope>
    <source>
        <strain>Denwood</strain>
        <strain evidence="2">Zambia</strain>
    </source>
</reference>
<evidence type="ECO:0000313" key="2">
    <source>
        <dbReference type="Proteomes" id="UP000269396"/>
    </source>
</evidence>
<dbReference type="EMBL" id="UZAL01034647">
    <property type="protein sequence ID" value="VDP65872.1"/>
    <property type="molecule type" value="Genomic_DNA"/>
</dbReference>
<accession>A0A183PJA5</accession>